<dbReference type="AlphaFoldDB" id="A0A8E2B6U1"/>
<dbReference type="EMBL" id="JACJHR010000064">
    <property type="protein sequence ID" value="MBB2504014.1"/>
    <property type="molecule type" value="Genomic_DNA"/>
</dbReference>
<evidence type="ECO:0000256" key="2">
    <source>
        <dbReference type="ARBA" id="ARBA00023163"/>
    </source>
</evidence>
<evidence type="ECO:0000313" key="5">
    <source>
        <dbReference type="Proteomes" id="UP000550260"/>
    </source>
</evidence>
<keyword evidence="1" id="KW-0805">Transcription regulation</keyword>
<accession>A0A8E2B6U1</accession>
<evidence type="ECO:0000313" key="4">
    <source>
        <dbReference type="EMBL" id="MBB2504014.1"/>
    </source>
</evidence>
<keyword evidence="2" id="KW-0804">Transcription</keyword>
<organism evidence="4 5">
    <name type="scientific">Amycolatopsis echigonensis</name>
    <dbReference type="NCBI Taxonomy" id="2576905"/>
    <lineage>
        <taxon>Bacteria</taxon>
        <taxon>Bacillati</taxon>
        <taxon>Actinomycetota</taxon>
        <taxon>Actinomycetes</taxon>
        <taxon>Pseudonocardiales</taxon>
        <taxon>Pseudonocardiaceae</taxon>
        <taxon>Amycolatopsis</taxon>
    </lineage>
</organism>
<reference evidence="4 5" key="1">
    <citation type="submission" date="2020-08" db="EMBL/GenBank/DDBJ databases">
        <title>Amycolatopsis echigonensis JCM 21831.</title>
        <authorList>
            <person name="Tedsree N."/>
            <person name="Kuncharoen N."/>
            <person name="Likhitwitayawuid K."/>
            <person name="Tanasupawat S."/>
        </authorList>
    </citation>
    <scope>NUCLEOTIDE SEQUENCE [LARGE SCALE GENOMIC DNA]</scope>
    <source>
        <strain evidence="4 5">JCM 21831</strain>
    </source>
</reference>
<dbReference type="InterPro" id="IPR027383">
    <property type="entry name" value="Znf_put"/>
</dbReference>
<feature type="domain" description="Putative zinc-finger" evidence="3">
    <location>
        <begin position="2"/>
        <end position="28"/>
    </location>
</feature>
<evidence type="ECO:0000256" key="1">
    <source>
        <dbReference type="ARBA" id="ARBA00023015"/>
    </source>
</evidence>
<name>A0A8E2B6U1_9PSEU</name>
<dbReference type="InterPro" id="IPR041916">
    <property type="entry name" value="Anti_sigma_zinc_sf"/>
</dbReference>
<comment type="caution">
    <text evidence="4">The sequence shown here is derived from an EMBL/GenBank/DDBJ whole genome shotgun (WGS) entry which is preliminary data.</text>
</comment>
<sequence length="64" mass="6768">MEAYVDGELPAGHRAAVAAHLRVCPGCRTHAEMVRAIKAVLARCGWQPTVSGVSSRGGPRRSGR</sequence>
<dbReference type="Proteomes" id="UP000550260">
    <property type="component" value="Unassembled WGS sequence"/>
</dbReference>
<evidence type="ECO:0000259" key="3">
    <source>
        <dbReference type="Pfam" id="PF13490"/>
    </source>
</evidence>
<protein>
    <submittedName>
        <fullName evidence="4">Zf-HC2 domain-containing protein</fullName>
    </submittedName>
</protein>
<dbReference type="RefSeq" id="WP_183126096.1">
    <property type="nucleotide sequence ID" value="NZ_JACJHR010000064.1"/>
</dbReference>
<gene>
    <name evidence="4" type="ORF">H5411_33345</name>
</gene>
<dbReference type="Pfam" id="PF13490">
    <property type="entry name" value="zf-HC2"/>
    <property type="match status" value="1"/>
</dbReference>
<proteinExistence type="predicted"/>
<dbReference type="Gene3D" id="1.10.10.1320">
    <property type="entry name" value="Anti-sigma factor, zinc-finger domain"/>
    <property type="match status" value="1"/>
</dbReference>